<dbReference type="PRINTS" id="PR00741">
    <property type="entry name" value="GLHYDRLASE29"/>
</dbReference>
<evidence type="ECO:0000256" key="7">
    <source>
        <dbReference type="PIRSR" id="PIRSR001092-1"/>
    </source>
</evidence>
<keyword evidence="6" id="KW-0326">Glycosidase</keyword>
<dbReference type="Pfam" id="PF01120">
    <property type="entry name" value="Alpha_L_fucos"/>
    <property type="match status" value="1"/>
</dbReference>
<name>A0A412QCU4_PHOVU</name>
<dbReference type="Gene3D" id="3.20.20.80">
    <property type="entry name" value="Glycosidases"/>
    <property type="match status" value="1"/>
</dbReference>
<evidence type="ECO:0000313" key="10">
    <source>
        <dbReference type="Proteomes" id="UP000283833"/>
    </source>
</evidence>
<protein>
    <recommendedName>
        <fullName evidence="3">alpha-L-fucosidase</fullName>
        <ecNumber evidence="3">3.2.1.51</ecNumber>
    </recommendedName>
</protein>
<comment type="similarity">
    <text evidence="2">Belongs to the glycosyl hydrolase 29 family.</text>
</comment>
<dbReference type="SMART" id="SM00812">
    <property type="entry name" value="Alpha_L_fucos"/>
    <property type="match status" value="1"/>
</dbReference>
<evidence type="ECO:0000256" key="5">
    <source>
        <dbReference type="ARBA" id="ARBA00022801"/>
    </source>
</evidence>
<dbReference type="GO" id="GO:0005764">
    <property type="term" value="C:lysosome"/>
    <property type="evidence" value="ECO:0007669"/>
    <property type="project" value="TreeGrafter"/>
</dbReference>
<dbReference type="PANTHER" id="PTHR10030:SF37">
    <property type="entry name" value="ALPHA-L-FUCOSIDASE-RELATED"/>
    <property type="match status" value="1"/>
</dbReference>
<evidence type="ECO:0000256" key="1">
    <source>
        <dbReference type="ARBA" id="ARBA00004071"/>
    </source>
</evidence>
<comment type="function">
    <text evidence="1">Alpha-L-fucosidase is responsible for hydrolyzing the alpha-1,6-linked fucose joined to the reducing-end N-acetylglucosamine of the carbohydrate moieties of glycoproteins.</text>
</comment>
<dbReference type="EC" id="3.2.1.51" evidence="3"/>
<evidence type="ECO:0000256" key="6">
    <source>
        <dbReference type="ARBA" id="ARBA00023295"/>
    </source>
</evidence>
<evidence type="ECO:0000256" key="3">
    <source>
        <dbReference type="ARBA" id="ARBA00012662"/>
    </source>
</evidence>
<evidence type="ECO:0000313" key="9">
    <source>
        <dbReference type="EMBL" id="RGT88766.1"/>
    </source>
</evidence>
<gene>
    <name evidence="9" type="ORF">DWX04_17795</name>
</gene>
<proteinExistence type="inferred from homology"/>
<keyword evidence="4" id="KW-0732">Signal</keyword>
<accession>A0A412QCU4</accession>
<dbReference type="PANTHER" id="PTHR10030">
    <property type="entry name" value="ALPHA-L-FUCOSIDASE"/>
    <property type="match status" value="1"/>
</dbReference>
<feature type="site" description="May be important for catalysis" evidence="7">
    <location>
        <position position="305"/>
    </location>
</feature>
<dbReference type="InterPro" id="IPR000933">
    <property type="entry name" value="Glyco_hydro_29"/>
</dbReference>
<dbReference type="InterPro" id="IPR016286">
    <property type="entry name" value="FUC_metazoa-typ"/>
</dbReference>
<dbReference type="InterPro" id="IPR057739">
    <property type="entry name" value="Glyco_hydro_29_N"/>
</dbReference>
<reference evidence="9 10" key="1">
    <citation type="submission" date="2018-08" db="EMBL/GenBank/DDBJ databases">
        <title>A genome reference for cultivated species of the human gut microbiota.</title>
        <authorList>
            <person name="Zou Y."/>
            <person name="Xue W."/>
            <person name="Luo G."/>
        </authorList>
    </citation>
    <scope>NUCLEOTIDE SEQUENCE [LARGE SCALE GENOMIC DNA]</scope>
    <source>
        <strain evidence="9 10">AF18-14</strain>
    </source>
</reference>
<sequence length="467" mass="54755">MKIRSTITIVLSGILALQISAQELPPQNKKRVDDYEWPTDRTVLKKLAQWRDLKFGVIFHWGLYTVPGILESWVLCGEDVDWITNFRRKDLNYEEYKEWYWGLKDSLNPTRFNPGQWADIMKRAGMRYMIFTTKHHEGFCMYNTKQTDFSIMNGPFGKDPHADVAKYIFDTFRDQGFMVGAYFSKPDWHSEYYWWPFFPTRDRNVNYDIKQHPRRWQQFTQFTYRQIEEIMTGYGPIDILWLDGAQVLPRFFNQDIQMDRIAAMARKHQPGILLVDRMAKGPFENYQTPEGEIPPKQLNIPWETCLSMNGWGWRSEGEYKSSKKIISVLIEVVAKGGNLLLGIGPTAEGLIDNIAAERVLTIGKWLEKNGKAIYGTVAAKHYNDGNVWFTCDKNQRSMYACYALDDDEKKVPDVIEWTENIPQNNYVTLLQTQERIRCQVEGNRVKIFLPKYVDRSQSLAFVFDVKE</sequence>
<dbReference type="GO" id="GO:0004560">
    <property type="term" value="F:alpha-L-fucosidase activity"/>
    <property type="evidence" value="ECO:0007669"/>
    <property type="project" value="InterPro"/>
</dbReference>
<dbReference type="InterPro" id="IPR017853">
    <property type="entry name" value="GH"/>
</dbReference>
<dbReference type="SUPFAM" id="SSF51445">
    <property type="entry name" value="(Trans)glycosidases"/>
    <property type="match status" value="1"/>
</dbReference>
<dbReference type="AlphaFoldDB" id="A0A412QCU4"/>
<evidence type="ECO:0000256" key="4">
    <source>
        <dbReference type="ARBA" id="ARBA00022729"/>
    </source>
</evidence>
<evidence type="ECO:0000256" key="2">
    <source>
        <dbReference type="ARBA" id="ARBA00007951"/>
    </source>
</evidence>
<evidence type="ECO:0000259" key="8">
    <source>
        <dbReference type="Pfam" id="PF01120"/>
    </source>
</evidence>
<dbReference type="EMBL" id="QRXI01000028">
    <property type="protein sequence ID" value="RGT88766.1"/>
    <property type="molecule type" value="Genomic_DNA"/>
</dbReference>
<organism evidence="9 10">
    <name type="scientific">Phocaeicola vulgatus</name>
    <name type="common">Bacteroides vulgatus</name>
    <dbReference type="NCBI Taxonomy" id="821"/>
    <lineage>
        <taxon>Bacteria</taxon>
        <taxon>Pseudomonadati</taxon>
        <taxon>Bacteroidota</taxon>
        <taxon>Bacteroidia</taxon>
        <taxon>Bacteroidales</taxon>
        <taxon>Bacteroidaceae</taxon>
        <taxon>Phocaeicola</taxon>
    </lineage>
</organism>
<dbReference type="PIRSF" id="PIRSF001092">
    <property type="entry name" value="Alpha-L-fucosidase"/>
    <property type="match status" value="1"/>
</dbReference>
<dbReference type="Proteomes" id="UP000283833">
    <property type="component" value="Unassembled WGS sequence"/>
</dbReference>
<dbReference type="GO" id="GO:0016139">
    <property type="term" value="P:glycoside catabolic process"/>
    <property type="evidence" value="ECO:0007669"/>
    <property type="project" value="TreeGrafter"/>
</dbReference>
<dbReference type="RefSeq" id="WP_117853695.1">
    <property type="nucleotide sequence ID" value="NZ_CAXTGH010000010.1"/>
</dbReference>
<keyword evidence="5" id="KW-0378">Hydrolase</keyword>
<dbReference type="GO" id="GO:0006004">
    <property type="term" value="P:fucose metabolic process"/>
    <property type="evidence" value="ECO:0007669"/>
    <property type="project" value="InterPro"/>
</dbReference>
<comment type="caution">
    <text evidence="9">The sequence shown here is derived from an EMBL/GenBank/DDBJ whole genome shotgun (WGS) entry which is preliminary data.</text>
</comment>
<feature type="domain" description="Glycoside hydrolase family 29 N-terminal" evidence="8">
    <location>
        <begin position="29"/>
        <end position="371"/>
    </location>
</feature>